<accession>A0AAD5HEZ4</accession>
<evidence type="ECO:0000259" key="12">
    <source>
        <dbReference type="PROSITE" id="PS51194"/>
    </source>
</evidence>
<dbReference type="GO" id="GO:0043138">
    <property type="term" value="F:3'-5' DNA helicase activity"/>
    <property type="evidence" value="ECO:0007669"/>
    <property type="project" value="UniProtKB-EC"/>
</dbReference>
<feature type="domain" description="Helicase C-terminal" evidence="12">
    <location>
        <begin position="319"/>
        <end position="488"/>
    </location>
</feature>
<evidence type="ECO:0000256" key="3">
    <source>
        <dbReference type="ARBA" id="ARBA00022801"/>
    </source>
</evidence>
<evidence type="ECO:0000256" key="7">
    <source>
        <dbReference type="ARBA" id="ARBA00034617"/>
    </source>
</evidence>
<dbReference type="GO" id="GO:0006367">
    <property type="term" value="P:transcription initiation at RNA polymerase II promoter"/>
    <property type="evidence" value="ECO:0007669"/>
    <property type="project" value="InterPro"/>
</dbReference>
<comment type="catalytic activity">
    <reaction evidence="9">
        <text>ATP + H2O = ADP + phosphate + H(+)</text>
        <dbReference type="Rhea" id="RHEA:13065"/>
        <dbReference type="ChEBI" id="CHEBI:15377"/>
        <dbReference type="ChEBI" id="CHEBI:15378"/>
        <dbReference type="ChEBI" id="CHEBI:30616"/>
        <dbReference type="ChEBI" id="CHEBI:43474"/>
        <dbReference type="ChEBI" id="CHEBI:456216"/>
        <dbReference type="EC" id="5.6.2.4"/>
    </reaction>
</comment>
<dbReference type="Pfam" id="PF04851">
    <property type="entry name" value="ResIII"/>
    <property type="match status" value="1"/>
</dbReference>
<comment type="caution">
    <text evidence="13">The sequence shown here is derived from an EMBL/GenBank/DDBJ whole genome shotgun (WGS) entry which is preliminary data.</text>
</comment>
<dbReference type="PROSITE" id="PS51194">
    <property type="entry name" value="HELICASE_CTER"/>
    <property type="match status" value="1"/>
</dbReference>
<dbReference type="Gene3D" id="3.40.50.300">
    <property type="entry name" value="P-loop containing nucleotide triphosphate hydrolases"/>
    <property type="match status" value="2"/>
</dbReference>
<dbReference type="SMART" id="SM00487">
    <property type="entry name" value="DEXDc"/>
    <property type="match status" value="1"/>
</dbReference>
<dbReference type="AlphaFoldDB" id="A0AAD5HEZ4"/>
<dbReference type="Pfam" id="PF16203">
    <property type="entry name" value="ERCC3_RAD25_C"/>
    <property type="match status" value="2"/>
</dbReference>
<dbReference type="PANTHER" id="PTHR11274:SF0">
    <property type="entry name" value="GENERAL TRANSCRIPTION AND DNA REPAIR FACTOR IIH HELICASE SUBUNIT XPB"/>
    <property type="match status" value="1"/>
</dbReference>
<evidence type="ECO:0000259" key="11">
    <source>
        <dbReference type="PROSITE" id="PS51192"/>
    </source>
</evidence>
<evidence type="ECO:0000256" key="9">
    <source>
        <dbReference type="ARBA" id="ARBA00048988"/>
    </source>
</evidence>
<dbReference type="PRINTS" id="PR00851">
    <property type="entry name" value="XRODRMPGMNTB"/>
</dbReference>
<evidence type="ECO:0000313" key="13">
    <source>
        <dbReference type="EMBL" id="KAI8581867.1"/>
    </source>
</evidence>
<name>A0AAD5HEZ4_UMBRA</name>
<dbReference type="Proteomes" id="UP001206595">
    <property type="component" value="Unassembled WGS sequence"/>
</dbReference>
<dbReference type="GO" id="GO:0000112">
    <property type="term" value="C:nucleotide-excision repair factor 3 complex"/>
    <property type="evidence" value="ECO:0007669"/>
    <property type="project" value="TreeGrafter"/>
</dbReference>
<dbReference type="GeneID" id="75912463"/>
<dbReference type="GO" id="GO:0006289">
    <property type="term" value="P:nucleotide-excision repair"/>
    <property type="evidence" value="ECO:0007669"/>
    <property type="project" value="InterPro"/>
</dbReference>
<dbReference type="PROSITE" id="PS51192">
    <property type="entry name" value="HELICASE_ATP_BIND_1"/>
    <property type="match status" value="1"/>
</dbReference>
<keyword evidence="4" id="KW-0347">Helicase</keyword>
<dbReference type="InterPro" id="IPR001161">
    <property type="entry name" value="XPB/Ssl2"/>
</dbReference>
<evidence type="ECO:0000256" key="6">
    <source>
        <dbReference type="ARBA" id="ARBA00023235"/>
    </source>
</evidence>
<dbReference type="GO" id="GO:0005675">
    <property type="term" value="C:transcription factor TFIIH holo complex"/>
    <property type="evidence" value="ECO:0007669"/>
    <property type="project" value="TreeGrafter"/>
</dbReference>
<comment type="catalytic activity">
    <reaction evidence="7">
        <text>Couples ATP hydrolysis with the unwinding of duplex DNA by translocating in the 3'-5' direction.</text>
        <dbReference type="EC" id="5.6.2.4"/>
    </reaction>
</comment>
<dbReference type="GO" id="GO:0097550">
    <property type="term" value="C:transcription preinitiation complex"/>
    <property type="evidence" value="ECO:0007669"/>
    <property type="project" value="TreeGrafter"/>
</dbReference>
<evidence type="ECO:0000256" key="4">
    <source>
        <dbReference type="ARBA" id="ARBA00022806"/>
    </source>
</evidence>
<dbReference type="NCBIfam" id="TIGR00603">
    <property type="entry name" value="rad25"/>
    <property type="match status" value="1"/>
</dbReference>
<feature type="compositionally biased region" description="Polar residues" evidence="10">
    <location>
        <begin position="38"/>
        <end position="57"/>
    </location>
</feature>
<keyword evidence="5" id="KW-0067">ATP-binding</keyword>
<dbReference type="SUPFAM" id="SSF52540">
    <property type="entry name" value="P-loop containing nucleoside triphosphate hydrolases"/>
    <property type="match status" value="2"/>
</dbReference>
<keyword evidence="2" id="KW-0547">Nucleotide-binding</keyword>
<evidence type="ECO:0000256" key="2">
    <source>
        <dbReference type="ARBA" id="ARBA00022741"/>
    </source>
</evidence>
<evidence type="ECO:0000256" key="8">
    <source>
        <dbReference type="ARBA" id="ARBA00034808"/>
    </source>
</evidence>
<dbReference type="InterPro" id="IPR006935">
    <property type="entry name" value="Helicase/UvrB_N"/>
</dbReference>
<protein>
    <recommendedName>
        <fullName evidence="8">DNA 3'-5' helicase</fullName>
        <ecNumber evidence="8">5.6.2.4</ecNumber>
    </recommendedName>
</protein>
<feature type="domain" description="Helicase ATP-binding" evidence="11">
    <location>
        <begin position="98"/>
        <end position="260"/>
    </location>
</feature>
<dbReference type="InterPro" id="IPR032438">
    <property type="entry name" value="ERCC3_RAD25_C"/>
</dbReference>
<dbReference type="InterPro" id="IPR027417">
    <property type="entry name" value="P-loop_NTPase"/>
</dbReference>
<dbReference type="EMBL" id="MU620903">
    <property type="protein sequence ID" value="KAI8581867.1"/>
    <property type="molecule type" value="Genomic_DNA"/>
</dbReference>
<keyword evidence="3" id="KW-0378">Hydrolase</keyword>
<reference evidence="13" key="1">
    <citation type="submission" date="2021-06" db="EMBL/GenBank/DDBJ databases">
        <authorList>
            <consortium name="DOE Joint Genome Institute"/>
            <person name="Mondo S.J."/>
            <person name="Amses K.R."/>
            <person name="Simmons D.R."/>
            <person name="Longcore J.E."/>
            <person name="Seto K."/>
            <person name="Alves G.H."/>
            <person name="Bonds A.E."/>
            <person name="Quandt C.A."/>
            <person name="Davis W.J."/>
            <person name="Chang Y."/>
            <person name="Letcher P.M."/>
            <person name="Powell M.J."/>
            <person name="Kuo A."/>
            <person name="Labutti K."/>
            <person name="Pangilinan J."/>
            <person name="Andreopoulos W."/>
            <person name="Tritt A."/>
            <person name="Riley R."/>
            <person name="Hundley H."/>
            <person name="Johnson J."/>
            <person name="Lipzen A."/>
            <person name="Barry K."/>
            <person name="Berbee M.L."/>
            <person name="Buchler N.E."/>
            <person name="Grigoriev I.V."/>
            <person name="Spatafora J.W."/>
            <person name="Stajich J.E."/>
            <person name="James T.Y."/>
        </authorList>
    </citation>
    <scope>NUCLEOTIDE SEQUENCE</scope>
    <source>
        <strain evidence="13">AG</strain>
    </source>
</reference>
<feature type="region of interest" description="Disordered" evidence="10">
    <location>
        <begin position="1"/>
        <end position="61"/>
    </location>
</feature>
<evidence type="ECO:0000256" key="1">
    <source>
        <dbReference type="ARBA" id="ARBA00006637"/>
    </source>
</evidence>
<dbReference type="RefSeq" id="XP_051446871.1">
    <property type="nucleotide sequence ID" value="XM_051587116.1"/>
</dbReference>
<dbReference type="InterPro" id="IPR014001">
    <property type="entry name" value="Helicase_ATP-bd"/>
</dbReference>
<dbReference type="GO" id="GO:0005524">
    <property type="term" value="F:ATP binding"/>
    <property type="evidence" value="ECO:0007669"/>
    <property type="project" value="UniProtKB-KW"/>
</dbReference>
<evidence type="ECO:0000256" key="5">
    <source>
        <dbReference type="ARBA" id="ARBA00022840"/>
    </source>
</evidence>
<proteinExistence type="inferred from homology"/>
<dbReference type="GO" id="GO:0016787">
    <property type="term" value="F:hydrolase activity"/>
    <property type="evidence" value="ECO:0007669"/>
    <property type="project" value="UniProtKB-KW"/>
</dbReference>
<dbReference type="CDD" id="cd18789">
    <property type="entry name" value="SF2_C_XPB"/>
    <property type="match status" value="1"/>
</dbReference>
<sequence>MTKHDPSRSSTLSDMNKHQQRQKHFADLIALLPPSPNTPSQQKQPDPQSTPSHTGGHSNYFFETDKNLPQLNINLKPEIEIRPYQKEALDLIVKRSNDPSHTYIQSGLVVLPCGAGKTLASILVACSLKKSVLVVCSTVIAAEQFRKEFLKFTTVMGASLGMFAGDRKFPFNGRSGVLFATYSSLLESRYRTPDAKRLSQFMENTEWGLCILDEVHCVPANHFSKAVKKIKAKVKIGLTATLLREDEKIGDLDDIIGPILYEAKWKELAEKGYIAKVICTQIEMDMTPVFAEAYGNIAGGNTHHTKALLAILNPNKFRICEQLIRYHEAKGDKVLVYIDHIDALKFYAEAMNRPFIYGDTPADRTQHILDHFSIPTRREITKLHWSDAAARQVDTRTPVNTLFLSRIGDTSLDLPEATVLIQISSHFGSRRQEAQRLGRILRARRRNETGFFSRFYTLVTSKTHEIAFSEKRRGFLESECGYDYAEWRIKGRIPNGGWDVETDSNISDKHVIDDEKHCEAALIATKPSERLESEDDQLKHCAWVLGLKQNSEPEDDLGNVTSIKPTKRKLSTSATLSPKRLKA</sequence>
<dbReference type="EC" id="5.6.2.4" evidence="8"/>
<keyword evidence="6" id="KW-0413">Isomerase</keyword>
<reference evidence="13" key="2">
    <citation type="journal article" date="2022" name="Proc. Natl. Acad. Sci. U.S.A.">
        <title>Diploid-dominant life cycles characterize the early evolution of Fungi.</title>
        <authorList>
            <person name="Amses K.R."/>
            <person name="Simmons D.R."/>
            <person name="Longcore J.E."/>
            <person name="Mondo S.J."/>
            <person name="Seto K."/>
            <person name="Jeronimo G.H."/>
            <person name="Bonds A.E."/>
            <person name="Quandt C.A."/>
            <person name="Davis W.J."/>
            <person name="Chang Y."/>
            <person name="Federici B.A."/>
            <person name="Kuo A."/>
            <person name="LaButti K."/>
            <person name="Pangilinan J."/>
            <person name="Andreopoulos W."/>
            <person name="Tritt A."/>
            <person name="Riley R."/>
            <person name="Hundley H."/>
            <person name="Johnson J."/>
            <person name="Lipzen A."/>
            <person name="Barry K."/>
            <person name="Lang B.F."/>
            <person name="Cuomo C.A."/>
            <person name="Buchler N.E."/>
            <person name="Grigoriev I.V."/>
            <person name="Spatafora J.W."/>
            <person name="Stajich J.E."/>
            <person name="James T.Y."/>
        </authorList>
    </citation>
    <scope>NUCLEOTIDE SEQUENCE</scope>
    <source>
        <strain evidence="13">AG</strain>
    </source>
</reference>
<evidence type="ECO:0000313" key="14">
    <source>
        <dbReference type="Proteomes" id="UP001206595"/>
    </source>
</evidence>
<gene>
    <name evidence="13" type="ORF">K450DRAFT_229628</name>
</gene>
<keyword evidence="14" id="KW-1185">Reference proteome</keyword>
<evidence type="ECO:0000256" key="10">
    <source>
        <dbReference type="SAM" id="MobiDB-lite"/>
    </source>
</evidence>
<dbReference type="PANTHER" id="PTHR11274">
    <property type="entry name" value="RAD25/XP-B DNA REPAIR HELICASE"/>
    <property type="match status" value="1"/>
</dbReference>
<dbReference type="InterPro" id="IPR001650">
    <property type="entry name" value="Helicase_C-like"/>
</dbReference>
<feature type="region of interest" description="Disordered" evidence="10">
    <location>
        <begin position="551"/>
        <end position="583"/>
    </location>
</feature>
<comment type="similarity">
    <text evidence="1">Belongs to the helicase family. RAD25/XPB subfamily.</text>
</comment>
<organism evidence="13 14">
    <name type="scientific">Umbelopsis ramanniana AG</name>
    <dbReference type="NCBI Taxonomy" id="1314678"/>
    <lineage>
        <taxon>Eukaryota</taxon>
        <taxon>Fungi</taxon>
        <taxon>Fungi incertae sedis</taxon>
        <taxon>Mucoromycota</taxon>
        <taxon>Mucoromycotina</taxon>
        <taxon>Umbelopsidomycetes</taxon>
        <taxon>Umbelopsidales</taxon>
        <taxon>Umbelopsidaceae</taxon>
        <taxon>Umbelopsis</taxon>
    </lineage>
</organism>
<dbReference type="InterPro" id="IPR050615">
    <property type="entry name" value="ATP-dep_DNA_Helicase"/>
</dbReference>
<dbReference type="GO" id="GO:0003677">
    <property type="term" value="F:DNA binding"/>
    <property type="evidence" value="ECO:0007669"/>
    <property type="project" value="InterPro"/>
</dbReference>